<organism evidence="1">
    <name type="scientific">Variovorax paradoxus (strain S110)</name>
    <dbReference type="NCBI Taxonomy" id="543728"/>
    <lineage>
        <taxon>Bacteria</taxon>
        <taxon>Pseudomonadati</taxon>
        <taxon>Pseudomonadota</taxon>
        <taxon>Betaproteobacteria</taxon>
        <taxon>Burkholderiales</taxon>
        <taxon>Comamonadaceae</taxon>
        <taxon>Variovorax</taxon>
    </lineage>
</organism>
<sequence length="87" mass="9043">MTNLHPDLEALMPEPFAYPDGIVSGPCACGSWPGGACLKCPAVNFYTATQMREAILAATERAAKLCDSMSGSDYSPTQCAAAIRGTA</sequence>
<dbReference type="KEGG" id="vap:Vapar_2429"/>
<accession>C5CJK2</accession>
<dbReference type="EMBL" id="CP001635">
    <property type="protein sequence ID" value="ACS19055.1"/>
    <property type="molecule type" value="Genomic_DNA"/>
</dbReference>
<dbReference type="STRING" id="543728.Vapar_2429"/>
<gene>
    <name evidence="1" type="ordered locus">Vapar_2429</name>
</gene>
<dbReference type="AlphaFoldDB" id="C5CJK2"/>
<proteinExistence type="predicted"/>
<dbReference type="HOGENOM" id="CLU_2482414_0_0_4"/>
<reference evidence="1" key="1">
    <citation type="submission" date="2009-06" db="EMBL/GenBank/DDBJ databases">
        <title>Complete sequence of chromosome 1 of Variovorax paradoxus S110.</title>
        <authorList>
            <consortium name="US DOE Joint Genome Institute"/>
            <person name="Lucas S."/>
            <person name="Copeland A."/>
            <person name="Lapidus A."/>
            <person name="Glavina del Rio T."/>
            <person name="Tice H."/>
            <person name="Bruce D."/>
            <person name="Goodwin L."/>
            <person name="Pitluck S."/>
            <person name="Chertkov O."/>
            <person name="Brettin T."/>
            <person name="Detter J.C."/>
            <person name="Han C."/>
            <person name="Larimer F."/>
            <person name="Land M."/>
            <person name="Hauser L."/>
            <person name="Kyrpides N."/>
            <person name="Ovchinnikova G."/>
            <person name="Orwin P."/>
            <person name="Leadbetter J.R."/>
            <person name="Spain J.C."/>
            <person name="Han J.I."/>
        </authorList>
    </citation>
    <scope>NUCLEOTIDE SEQUENCE</scope>
    <source>
        <strain evidence="1">S110</strain>
    </source>
</reference>
<name>C5CJK2_VARPS</name>
<evidence type="ECO:0000313" key="1">
    <source>
        <dbReference type="EMBL" id="ACS19055.1"/>
    </source>
</evidence>
<protein>
    <submittedName>
        <fullName evidence="1">Uncharacterized protein</fullName>
    </submittedName>
</protein>